<reference evidence="3 4" key="1">
    <citation type="submission" date="2020-02" db="EMBL/GenBank/DDBJ databases">
        <title>Broccoli isolated Pseudomonas sp.</title>
        <authorList>
            <person name="Fujikawa T."/>
            <person name="Sawada H."/>
        </authorList>
    </citation>
    <scope>NUCLEOTIDE SEQUENCE [LARGE SCALE GENOMIC DNA]</scope>
    <source>
        <strain evidence="2 4">MAFF212427</strain>
        <strain evidence="1 3">MAFF212428</strain>
    </source>
</reference>
<dbReference type="EMBL" id="JAAHBU010000136">
    <property type="protein sequence ID" value="NER64345.1"/>
    <property type="molecule type" value="Genomic_DNA"/>
</dbReference>
<evidence type="ECO:0000313" key="4">
    <source>
        <dbReference type="Proteomes" id="UP000482634"/>
    </source>
</evidence>
<gene>
    <name evidence="1" type="ORF">G3435_08195</name>
    <name evidence="2" type="ORF">G3436_11150</name>
</gene>
<accession>A0A6M0CR16</accession>
<keyword evidence="4" id="KW-1185">Reference proteome</keyword>
<proteinExistence type="predicted"/>
<evidence type="ECO:0000313" key="1">
    <source>
        <dbReference type="EMBL" id="NER59956.1"/>
    </source>
</evidence>
<evidence type="ECO:0000313" key="2">
    <source>
        <dbReference type="EMBL" id="NER64345.1"/>
    </source>
</evidence>
<evidence type="ECO:0008006" key="5">
    <source>
        <dbReference type="Google" id="ProtNLM"/>
    </source>
</evidence>
<comment type="caution">
    <text evidence="2">The sequence shown here is derived from an EMBL/GenBank/DDBJ whole genome shotgun (WGS) entry which is preliminary data.</text>
</comment>
<dbReference type="AlphaFoldDB" id="A0A6B3NM98"/>
<dbReference type="EMBL" id="JAAHBV010000156">
    <property type="protein sequence ID" value="NER59956.1"/>
    <property type="molecule type" value="Genomic_DNA"/>
</dbReference>
<dbReference type="PROSITE" id="PS51257">
    <property type="entry name" value="PROKAR_LIPOPROTEIN"/>
    <property type="match status" value="1"/>
</dbReference>
<dbReference type="Proteomes" id="UP000482634">
    <property type="component" value="Unassembled WGS sequence"/>
</dbReference>
<organism evidence="2 4">
    <name type="scientific">Pseudomonas brassicae</name>
    <dbReference type="NCBI Taxonomy" id="2708063"/>
    <lineage>
        <taxon>Bacteria</taxon>
        <taxon>Pseudomonadati</taxon>
        <taxon>Pseudomonadota</taxon>
        <taxon>Gammaproteobacteria</taxon>
        <taxon>Pseudomonadales</taxon>
        <taxon>Pseudomonadaceae</taxon>
        <taxon>Pseudomonas</taxon>
    </lineage>
</organism>
<sequence>MNFKPLALLGALLLAGCNDELMTLRFQDSAGSAAAGLGTLKQTQIDALLTAQQIDPQSLRFRVDLEDKHLVHVHELQPLSDAQRGALRALFEPIVQARAASTLDIEVTLDLPAQQREELSTVQRQQIEALPDPLVVKMALNPEILTMALMPRGDDAMADVMEQVNSNVSCQVHARPVEPLPAGVTALWTRVLDTAGQVSVEMGEWSYPARYRFKDAGLQQQVQSGALQLLPATHMSVDSLNVEVGFADLGQHRLYSHFPLQQNASALIHECEVAANALPRPLSFHVGEGLDRLETITYKDVPQ</sequence>
<dbReference type="Proteomes" id="UP000480410">
    <property type="component" value="Unassembled WGS sequence"/>
</dbReference>
<name>A0A6B3NM98_9PSED</name>
<dbReference type="RefSeq" id="WP_163944753.1">
    <property type="nucleotide sequence ID" value="NZ_JAAHBU010000136.1"/>
</dbReference>
<protein>
    <recommendedName>
        <fullName evidence="5">Lipoprotein</fullName>
    </recommendedName>
</protein>
<evidence type="ECO:0000313" key="3">
    <source>
        <dbReference type="Proteomes" id="UP000480410"/>
    </source>
</evidence>
<accession>A0A6B3NM98</accession>